<gene>
    <name evidence="9" type="ORF">EIN_065450</name>
</gene>
<evidence type="ECO:0000313" key="10">
    <source>
        <dbReference type="Proteomes" id="UP000014680"/>
    </source>
</evidence>
<proteinExistence type="inferred from homology"/>
<keyword evidence="4 7" id="KW-0862">Zinc</keyword>
<feature type="binding site" evidence="7">
    <location>
        <position position="50"/>
    </location>
    <ligand>
        <name>Zn(2+)</name>
        <dbReference type="ChEBI" id="CHEBI:29105"/>
    </ligand>
</feature>
<dbReference type="AlphaFoldDB" id="A0A0A1TXM4"/>
<dbReference type="SUPFAM" id="SSF53056">
    <property type="entry name" value="beta-carbonic anhydrase, cab"/>
    <property type="match status" value="1"/>
</dbReference>
<keyword evidence="10" id="KW-1185">Reference proteome</keyword>
<reference evidence="9 10" key="1">
    <citation type="submission" date="2012-10" db="EMBL/GenBank/DDBJ databases">
        <authorList>
            <person name="Zafar N."/>
            <person name="Inman J."/>
            <person name="Hall N."/>
            <person name="Lorenzi H."/>
            <person name="Caler E."/>
        </authorList>
    </citation>
    <scope>NUCLEOTIDE SEQUENCE [LARGE SCALE GENOMIC DNA]</scope>
    <source>
        <strain evidence="9 10">IP1</strain>
    </source>
</reference>
<dbReference type="EC" id="4.2.1.1" evidence="2 8"/>
<dbReference type="GO" id="GO:0008270">
    <property type="term" value="F:zinc ion binding"/>
    <property type="evidence" value="ECO:0007669"/>
    <property type="project" value="UniProtKB-UniRule"/>
</dbReference>
<comment type="catalytic activity">
    <reaction evidence="6 8">
        <text>hydrogencarbonate + H(+) = CO2 + H2O</text>
        <dbReference type="Rhea" id="RHEA:10748"/>
        <dbReference type="ChEBI" id="CHEBI:15377"/>
        <dbReference type="ChEBI" id="CHEBI:15378"/>
        <dbReference type="ChEBI" id="CHEBI:16526"/>
        <dbReference type="ChEBI" id="CHEBI:17544"/>
        <dbReference type="EC" id="4.2.1.1"/>
    </reaction>
</comment>
<dbReference type="InterPro" id="IPR001765">
    <property type="entry name" value="Carbonic_anhydrase"/>
</dbReference>
<dbReference type="OMA" id="TVICCSD"/>
<dbReference type="GO" id="GO:0004089">
    <property type="term" value="F:carbonate dehydratase activity"/>
    <property type="evidence" value="ECO:0007669"/>
    <property type="project" value="UniProtKB-UniRule"/>
</dbReference>
<evidence type="ECO:0000256" key="3">
    <source>
        <dbReference type="ARBA" id="ARBA00022723"/>
    </source>
</evidence>
<dbReference type="InterPro" id="IPR036874">
    <property type="entry name" value="Carbonic_anhydrase_sf"/>
</dbReference>
<evidence type="ECO:0000313" key="9">
    <source>
        <dbReference type="EMBL" id="ELP84280.1"/>
    </source>
</evidence>
<dbReference type="PANTHER" id="PTHR11002">
    <property type="entry name" value="CARBONIC ANHYDRASE"/>
    <property type="match status" value="1"/>
</dbReference>
<organism evidence="9 10">
    <name type="scientific">Entamoeba invadens IP1</name>
    <dbReference type="NCBI Taxonomy" id="370355"/>
    <lineage>
        <taxon>Eukaryota</taxon>
        <taxon>Amoebozoa</taxon>
        <taxon>Evosea</taxon>
        <taxon>Archamoebae</taxon>
        <taxon>Mastigamoebida</taxon>
        <taxon>Entamoebidae</taxon>
        <taxon>Entamoeba</taxon>
    </lineage>
</organism>
<keyword evidence="3 7" id="KW-0479">Metal-binding</keyword>
<evidence type="ECO:0000256" key="1">
    <source>
        <dbReference type="ARBA" id="ARBA00006217"/>
    </source>
</evidence>
<evidence type="ECO:0000256" key="5">
    <source>
        <dbReference type="ARBA" id="ARBA00023239"/>
    </source>
</evidence>
<evidence type="ECO:0000256" key="7">
    <source>
        <dbReference type="PIRSR" id="PIRSR601765-1"/>
    </source>
</evidence>
<dbReference type="Proteomes" id="UP000014680">
    <property type="component" value="Unassembled WGS sequence"/>
</dbReference>
<feature type="binding site" evidence="7">
    <location>
        <position position="52"/>
    </location>
    <ligand>
        <name>Zn(2+)</name>
        <dbReference type="ChEBI" id="CHEBI:29105"/>
    </ligand>
</feature>
<evidence type="ECO:0000256" key="8">
    <source>
        <dbReference type="RuleBase" id="RU003956"/>
    </source>
</evidence>
<dbReference type="SMART" id="SM00947">
    <property type="entry name" value="Pro_CA"/>
    <property type="match status" value="1"/>
</dbReference>
<dbReference type="Gene3D" id="3.40.1050.10">
    <property type="entry name" value="Carbonic anhydrase"/>
    <property type="match status" value="1"/>
</dbReference>
<feature type="binding site" evidence="7">
    <location>
        <position position="106"/>
    </location>
    <ligand>
        <name>Zn(2+)</name>
        <dbReference type="ChEBI" id="CHEBI:29105"/>
    </ligand>
</feature>
<keyword evidence="5 8" id="KW-0456">Lyase</keyword>
<dbReference type="KEGG" id="eiv:EIN_065450"/>
<evidence type="ECO:0000256" key="6">
    <source>
        <dbReference type="ARBA" id="ARBA00048348"/>
    </source>
</evidence>
<dbReference type="OrthoDB" id="25549at2759"/>
<dbReference type="PANTHER" id="PTHR11002:SF76">
    <property type="entry name" value="CARBONIC ANHYDRASE"/>
    <property type="match status" value="1"/>
</dbReference>
<dbReference type="Pfam" id="PF00484">
    <property type="entry name" value="Pro_CA"/>
    <property type="match status" value="1"/>
</dbReference>
<sequence length="203" mass="21859">MTTLTSQQALDKLLSGNSRFVSGKLTPHDFKERRGELVNTQQPIATVICCSDSRAPPEFIFDCTLGEIFVIRTAGGVMGTREFGSIEYAVTHLKTPLVVVMSHTKCGACTAACTRQDAEKCTTCLDKLVDDLSSIAKECHKEIPATCIKSAFAHAASVENDKTLVPLIEEGKCVIVPMLYDIDTGVASVLKDGGLGKHLLPED</sequence>
<accession>A0A0A1TXM4</accession>
<comment type="similarity">
    <text evidence="1 8">Belongs to the beta-class carbonic anhydrase family.</text>
</comment>
<evidence type="ECO:0000256" key="2">
    <source>
        <dbReference type="ARBA" id="ARBA00012925"/>
    </source>
</evidence>
<evidence type="ECO:0000256" key="4">
    <source>
        <dbReference type="ARBA" id="ARBA00022833"/>
    </source>
</evidence>
<name>A0A0A1TXM4_ENTIV</name>
<feature type="binding site" evidence="7">
    <location>
        <position position="103"/>
    </location>
    <ligand>
        <name>Zn(2+)</name>
        <dbReference type="ChEBI" id="CHEBI:29105"/>
    </ligand>
</feature>
<comment type="function">
    <text evidence="8">Reversible hydration of carbon dioxide.</text>
</comment>
<comment type="cofactor">
    <cofactor evidence="7">
        <name>Zn(2+)</name>
        <dbReference type="ChEBI" id="CHEBI:29105"/>
    </cofactor>
    <text evidence="7">Binds 1 zinc ion per subunit.</text>
</comment>
<dbReference type="VEuPathDB" id="AmoebaDB:EIN_065450"/>
<dbReference type="EMBL" id="KB207140">
    <property type="protein sequence ID" value="ELP84280.1"/>
    <property type="molecule type" value="Genomic_DNA"/>
</dbReference>
<protein>
    <recommendedName>
        <fullName evidence="2 8">Carbonic anhydrase</fullName>
        <ecNumber evidence="2 8">4.2.1.1</ecNumber>
    </recommendedName>
    <alternativeName>
        <fullName evidence="8">Carbonate dehydratase</fullName>
    </alternativeName>
</protein>
<dbReference type="RefSeq" id="XP_004183626.1">
    <property type="nucleotide sequence ID" value="XM_004183578.1"/>
</dbReference>
<dbReference type="GeneID" id="14883280"/>